<evidence type="ECO:0000313" key="2">
    <source>
        <dbReference type="EMBL" id="KIJ26244.1"/>
    </source>
</evidence>
<accession>A0A0C9TWL4</accession>
<proteinExistence type="predicted"/>
<keyword evidence="1" id="KW-0472">Membrane</keyword>
<keyword evidence="1" id="KW-1133">Transmembrane helix</keyword>
<feature type="transmembrane region" description="Helical" evidence="1">
    <location>
        <begin position="75"/>
        <end position="95"/>
    </location>
</feature>
<organism evidence="2 3">
    <name type="scientific">Sphaerobolus stellatus (strain SS14)</name>
    <dbReference type="NCBI Taxonomy" id="990650"/>
    <lineage>
        <taxon>Eukaryota</taxon>
        <taxon>Fungi</taxon>
        <taxon>Dikarya</taxon>
        <taxon>Basidiomycota</taxon>
        <taxon>Agaricomycotina</taxon>
        <taxon>Agaricomycetes</taxon>
        <taxon>Phallomycetidae</taxon>
        <taxon>Geastrales</taxon>
        <taxon>Sphaerobolaceae</taxon>
        <taxon>Sphaerobolus</taxon>
    </lineage>
</organism>
<feature type="transmembrane region" description="Helical" evidence="1">
    <location>
        <begin position="49"/>
        <end position="69"/>
    </location>
</feature>
<keyword evidence="1" id="KW-0812">Transmembrane</keyword>
<dbReference type="Proteomes" id="UP000054279">
    <property type="component" value="Unassembled WGS sequence"/>
</dbReference>
<sequence length="143" mass="16415">MSYLDMTKTSVSSPLVSHLRQDDIPTKHTFERLMVACGGPQPRIEMGDALFTLSFVLSTTISHTLFLQILTGTYFYAIMVSVSAASCALLSHSWIRTDRQRLKKHRRQIAKVFRVWNKVSIHFLSSSLEIHFRYFGPSTSYIR</sequence>
<keyword evidence="3" id="KW-1185">Reference proteome</keyword>
<gene>
    <name evidence="2" type="ORF">M422DRAFT_272732</name>
</gene>
<name>A0A0C9TWL4_SPHS4</name>
<evidence type="ECO:0000313" key="3">
    <source>
        <dbReference type="Proteomes" id="UP000054279"/>
    </source>
</evidence>
<reference evidence="2 3" key="1">
    <citation type="submission" date="2014-06" db="EMBL/GenBank/DDBJ databases">
        <title>Evolutionary Origins and Diversification of the Mycorrhizal Mutualists.</title>
        <authorList>
            <consortium name="DOE Joint Genome Institute"/>
            <consortium name="Mycorrhizal Genomics Consortium"/>
            <person name="Kohler A."/>
            <person name="Kuo A."/>
            <person name="Nagy L.G."/>
            <person name="Floudas D."/>
            <person name="Copeland A."/>
            <person name="Barry K.W."/>
            <person name="Cichocki N."/>
            <person name="Veneault-Fourrey C."/>
            <person name="LaButti K."/>
            <person name="Lindquist E.A."/>
            <person name="Lipzen A."/>
            <person name="Lundell T."/>
            <person name="Morin E."/>
            <person name="Murat C."/>
            <person name="Riley R."/>
            <person name="Ohm R."/>
            <person name="Sun H."/>
            <person name="Tunlid A."/>
            <person name="Henrissat B."/>
            <person name="Grigoriev I.V."/>
            <person name="Hibbett D.S."/>
            <person name="Martin F."/>
        </authorList>
    </citation>
    <scope>NUCLEOTIDE SEQUENCE [LARGE SCALE GENOMIC DNA]</scope>
    <source>
        <strain evidence="2 3">SS14</strain>
    </source>
</reference>
<dbReference type="HOGENOM" id="CLU_1807460_0_0_1"/>
<evidence type="ECO:0000256" key="1">
    <source>
        <dbReference type="SAM" id="Phobius"/>
    </source>
</evidence>
<dbReference type="EMBL" id="KN837378">
    <property type="protein sequence ID" value="KIJ26244.1"/>
    <property type="molecule type" value="Genomic_DNA"/>
</dbReference>
<protein>
    <submittedName>
        <fullName evidence="2">Uncharacterized protein</fullName>
    </submittedName>
</protein>
<dbReference type="AlphaFoldDB" id="A0A0C9TWL4"/>